<dbReference type="InterPro" id="IPR037523">
    <property type="entry name" value="VOC_core"/>
</dbReference>
<feature type="domain" description="VOC" evidence="1">
    <location>
        <begin position="4"/>
        <end position="125"/>
    </location>
</feature>
<evidence type="ECO:0000313" key="2">
    <source>
        <dbReference type="EMBL" id="NBC71719.1"/>
    </source>
</evidence>
<dbReference type="Pfam" id="PF00903">
    <property type="entry name" value="Glyoxalase"/>
    <property type="match status" value="1"/>
</dbReference>
<organism evidence="2 3">
    <name type="scientific">Paenibacillus sacheonensis</name>
    <dbReference type="NCBI Taxonomy" id="742054"/>
    <lineage>
        <taxon>Bacteria</taxon>
        <taxon>Bacillati</taxon>
        <taxon>Bacillota</taxon>
        <taxon>Bacilli</taxon>
        <taxon>Bacillales</taxon>
        <taxon>Paenibacillaceae</taxon>
        <taxon>Paenibacillus</taxon>
    </lineage>
</organism>
<evidence type="ECO:0000313" key="3">
    <source>
        <dbReference type="Proteomes" id="UP000558113"/>
    </source>
</evidence>
<accession>A0A7X5C3V2</accession>
<dbReference type="EMBL" id="JAAAMU010000013">
    <property type="protein sequence ID" value="NBC71719.1"/>
    <property type="molecule type" value="Genomic_DNA"/>
</dbReference>
<keyword evidence="3" id="KW-1185">Reference proteome</keyword>
<comment type="caution">
    <text evidence="2">The sequence shown here is derived from an EMBL/GenBank/DDBJ whole genome shotgun (WGS) entry which is preliminary data.</text>
</comment>
<dbReference type="PANTHER" id="PTHR36503:SF3">
    <property type="entry name" value="BLR0126 PROTEIN"/>
    <property type="match status" value="1"/>
</dbReference>
<evidence type="ECO:0000259" key="1">
    <source>
        <dbReference type="PROSITE" id="PS51819"/>
    </source>
</evidence>
<dbReference type="RefSeq" id="WP_161701962.1">
    <property type="nucleotide sequence ID" value="NZ_JAAAMU010000013.1"/>
</dbReference>
<dbReference type="InterPro" id="IPR029068">
    <property type="entry name" value="Glyas_Bleomycin-R_OHBP_Dase"/>
</dbReference>
<gene>
    <name evidence="2" type="ORF">GT003_22205</name>
</gene>
<sequence>MTIKLDMIGIVVKDMKKALDFYRALGFDVPAEQDGQPHVEIQQDGVRIAFDKVETAREVYGGWEEPSGHRIELAFACDGASAVDELYGKITELGYASVREPWDAFWGQRYAVVADPDGNQISLFA</sequence>
<dbReference type="InterPro" id="IPR004360">
    <property type="entry name" value="Glyas_Fos-R_dOase_dom"/>
</dbReference>
<dbReference type="Gene3D" id="3.10.180.10">
    <property type="entry name" value="2,3-Dihydroxybiphenyl 1,2-Dioxygenase, domain 1"/>
    <property type="match status" value="1"/>
</dbReference>
<proteinExistence type="predicted"/>
<dbReference type="Proteomes" id="UP000558113">
    <property type="component" value="Unassembled WGS sequence"/>
</dbReference>
<protein>
    <submittedName>
        <fullName evidence="2">Glyoxalase</fullName>
    </submittedName>
</protein>
<dbReference type="PROSITE" id="PS51819">
    <property type="entry name" value="VOC"/>
    <property type="match status" value="1"/>
</dbReference>
<dbReference type="OrthoDB" id="9796521at2"/>
<dbReference type="AlphaFoldDB" id="A0A7X5C3V2"/>
<name>A0A7X5C3V2_9BACL</name>
<dbReference type="PANTHER" id="PTHR36503">
    <property type="entry name" value="BLR2520 PROTEIN"/>
    <property type="match status" value="1"/>
</dbReference>
<reference evidence="2 3" key="1">
    <citation type="submission" date="2020-01" db="EMBL/GenBank/DDBJ databases">
        <title>Paenibacillus soybeanensis sp. nov. isolated from the nodules of soybean (Glycine max(L.) Merr).</title>
        <authorList>
            <person name="Wang H."/>
        </authorList>
    </citation>
    <scope>NUCLEOTIDE SEQUENCE [LARGE SCALE GENOMIC DNA]</scope>
    <source>
        <strain evidence="2 3">DSM 23054</strain>
    </source>
</reference>
<dbReference type="SUPFAM" id="SSF54593">
    <property type="entry name" value="Glyoxalase/Bleomycin resistance protein/Dihydroxybiphenyl dioxygenase"/>
    <property type="match status" value="1"/>
</dbReference>